<dbReference type="EMBL" id="CP120682">
    <property type="protein sequence ID" value="WKN36052.1"/>
    <property type="molecule type" value="Genomic_DNA"/>
</dbReference>
<gene>
    <name evidence="3" type="ORF">K4G66_27170</name>
</gene>
<organism evidence="3">
    <name type="scientific">Roseihalotalea indica</name>
    <dbReference type="NCBI Taxonomy" id="2867963"/>
    <lineage>
        <taxon>Bacteria</taxon>
        <taxon>Pseudomonadati</taxon>
        <taxon>Bacteroidota</taxon>
        <taxon>Cytophagia</taxon>
        <taxon>Cytophagales</taxon>
        <taxon>Catalimonadaceae</taxon>
        <taxon>Roseihalotalea</taxon>
    </lineage>
</organism>
<sequence>MKKSLLLIVMLSIVITNQTNAQSKVGIKGGLNLSKLTILNEPDNYTSPDMDYRTSFHIGGFWNIPLNEKLFVQPELQYSNKGVKSQGYTTKLPYLVLPVMIGFKPTELLQIEGGVELGYLLKYTAYHNDFDYGIDLGATFSITDEIKAGVRYNLGLNSIYGKEDLQFTDDNGNLIDQLILPHRVLQFSLYYDLIKM</sequence>
<dbReference type="SUPFAM" id="SSF56925">
    <property type="entry name" value="OMPA-like"/>
    <property type="match status" value="1"/>
</dbReference>
<evidence type="ECO:0000256" key="1">
    <source>
        <dbReference type="SAM" id="SignalP"/>
    </source>
</evidence>
<accession>A0AA49GJR9</accession>
<protein>
    <submittedName>
        <fullName evidence="3">Porin family protein</fullName>
    </submittedName>
</protein>
<dbReference type="Pfam" id="PF13568">
    <property type="entry name" value="OMP_b-brl_2"/>
    <property type="match status" value="1"/>
</dbReference>
<dbReference type="InterPro" id="IPR011250">
    <property type="entry name" value="OMP/PagP_B-barrel"/>
</dbReference>
<keyword evidence="1" id="KW-0732">Signal</keyword>
<proteinExistence type="predicted"/>
<name>A0AA49GJR9_9BACT</name>
<feature type="signal peptide" evidence="1">
    <location>
        <begin position="1"/>
        <end position="21"/>
    </location>
</feature>
<evidence type="ECO:0000313" key="3">
    <source>
        <dbReference type="EMBL" id="WKN36052.1"/>
    </source>
</evidence>
<evidence type="ECO:0000259" key="2">
    <source>
        <dbReference type="Pfam" id="PF13568"/>
    </source>
</evidence>
<reference evidence="3" key="1">
    <citation type="journal article" date="2023" name="Comput. Struct. Biotechnol. J.">
        <title>Discovery of a novel marine Bacteroidetes with a rich repertoire of carbohydrate-active enzymes.</title>
        <authorList>
            <person name="Chen B."/>
            <person name="Liu G."/>
            <person name="Chen Q."/>
            <person name="Wang H."/>
            <person name="Liu L."/>
            <person name="Tang K."/>
        </authorList>
    </citation>
    <scope>NUCLEOTIDE SEQUENCE</scope>
    <source>
        <strain evidence="3">TK19036</strain>
    </source>
</reference>
<feature type="domain" description="Outer membrane protein beta-barrel" evidence="2">
    <location>
        <begin position="21"/>
        <end position="160"/>
    </location>
</feature>
<reference evidence="3" key="2">
    <citation type="journal article" date="2024" name="Antonie Van Leeuwenhoek">
        <title>Roseihalotalea indica gen. nov., sp. nov., a halophilic Bacteroidetes from mesopelagic Southwest Indian Ocean with higher carbohydrate metabolic potential.</title>
        <authorList>
            <person name="Chen B."/>
            <person name="Zhang M."/>
            <person name="Lin D."/>
            <person name="Ye J."/>
            <person name="Tang K."/>
        </authorList>
    </citation>
    <scope>NUCLEOTIDE SEQUENCE</scope>
    <source>
        <strain evidence="3">TK19036</strain>
    </source>
</reference>
<dbReference type="AlphaFoldDB" id="A0AA49GJR9"/>
<dbReference type="InterPro" id="IPR025665">
    <property type="entry name" value="Beta-barrel_OMP_2"/>
</dbReference>
<feature type="chain" id="PRO_5041457092" evidence="1">
    <location>
        <begin position="22"/>
        <end position="196"/>
    </location>
</feature>